<evidence type="ECO:0000256" key="2">
    <source>
        <dbReference type="ARBA" id="ARBA00009347"/>
    </source>
</evidence>
<dbReference type="SUPFAM" id="SSF56645">
    <property type="entry name" value="Acyl-CoA dehydrogenase NM domain-like"/>
    <property type="match status" value="1"/>
</dbReference>
<dbReference type="OrthoDB" id="9802447at2"/>
<dbReference type="SUPFAM" id="SSF47203">
    <property type="entry name" value="Acyl-CoA dehydrogenase C-terminal domain-like"/>
    <property type="match status" value="1"/>
</dbReference>
<dbReference type="GO" id="GO:0003995">
    <property type="term" value="F:acyl-CoA dehydrogenase activity"/>
    <property type="evidence" value="ECO:0007669"/>
    <property type="project" value="TreeGrafter"/>
</dbReference>
<feature type="domain" description="Acyl-CoA oxidase/dehydrogenase middle" evidence="7">
    <location>
        <begin position="107"/>
        <end position="197"/>
    </location>
</feature>
<evidence type="ECO:0000259" key="7">
    <source>
        <dbReference type="Pfam" id="PF02770"/>
    </source>
</evidence>
<name>A0A2S2BRW8_9NOCA</name>
<dbReference type="InterPro" id="IPR009100">
    <property type="entry name" value="AcylCoA_DH/oxidase_NM_dom_sf"/>
</dbReference>
<evidence type="ECO:0000256" key="4">
    <source>
        <dbReference type="ARBA" id="ARBA00022827"/>
    </source>
</evidence>
<comment type="similarity">
    <text evidence="2 5">Belongs to the acyl-CoA dehydrogenase family.</text>
</comment>
<accession>A0A2S2BRW8</accession>
<organism evidence="9 10">
    <name type="scientific">Rhodococcus oxybenzonivorans</name>
    <dbReference type="NCBI Taxonomy" id="1990687"/>
    <lineage>
        <taxon>Bacteria</taxon>
        <taxon>Bacillati</taxon>
        <taxon>Actinomycetota</taxon>
        <taxon>Actinomycetes</taxon>
        <taxon>Mycobacteriales</taxon>
        <taxon>Nocardiaceae</taxon>
        <taxon>Rhodococcus</taxon>
    </lineage>
</organism>
<evidence type="ECO:0000259" key="8">
    <source>
        <dbReference type="Pfam" id="PF02771"/>
    </source>
</evidence>
<dbReference type="Pfam" id="PF02771">
    <property type="entry name" value="Acyl-CoA_dh_N"/>
    <property type="match status" value="1"/>
</dbReference>
<dbReference type="GO" id="GO:0050660">
    <property type="term" value="F:flavin adenine dinucleotide binding"/>
    <property type="evidence" value="ECO:0007669"/>
    <property type="project" value="InterPro"/>
</dbReference>
<gene>
    <name evidence="9" type="ORF">CBI38_07065</name>
</gene>
<keyword evidence="3 5" id="KW-0285">Flavoprotein</keyword>
<feature type="domain" description="Acyl-CoA dehydrogenase/oxidase C-terminal" evidence="6">
    <location>
        <begin position="215"/>
        <end position="358"/>
    </location>
</feature>
<evidence type="ECO:0000256" key="1">
    <source>
        <dbReference type="ARBA" id="ARBA00001974"/>
    </source>
</evidence>
<dbReference type="KEGG" id="roz:CBI38_07065"/>
<comment type="cofactor">
    <cofactor evidence="1 5">
        <name>FAD</name>
        <dbReference type="ChEBI" id="CHEBI:57692"/>
    </cofactor>
</comment>
<protein>
    <submittedName>
        <fullName evidence="9">Acyl-CoA dehydrogenase</fullName>
    </submittedName>
</protein>
<dbReference type="Pfam" id="PF02770">
    <property type="entry name" value="Acyl-CoA_dh_M"/>
    <property type="match status" value="1"/>
</dbReference>
<dbReference type="InterPro" id="IPR006091">
    <property type="entry name" value="Acyl-CoA_Oxase/DH_mid-dom"/>
</dbReference>
<dbReference type="InterPro" id="IPR037069">
    <property type="entry name" value="AcylCoA_DH/ox_N_sf"/>
</dbReference>
<dbReference type="InterPro" id="IPR013786">
    <property type="entry name" value="AcylCoA_DH/ox_N"/>
</dbReference>
<proteinExistence type="inferred from homology"/>
<dbReference type="CDD" id="cd00567">
    <property type="entry name" value="ACAD"/>
    <property type="match status" value="1"/>
</dbReference>
<dbReference type="Gene3D" id="1.10.540.10">
    <property type="entry name" value="Acyl-CoA dehydrogenase/oxidase, N-terminal domain"/>
    <property type="match status" value="1"/>
</dbReference>
<dbReference type="AlphaFoldDB" id="A0A2S2BRW8"/>
<keyword evidence="4 5" id="KW-0274">FAD</keyword>
<dbReference type="InterPro" id="IPR009075">
    <property type="entry name" value="AcylCo_DH/oxidase_C"/>
</dbReference>
<evidence type="ECO:0000256" key="5">
    <source>
        <dbReference type="RuleBase" id="RU362125"/>
    </source>
</evidence>
<feature type="domain" description="Acyl-CoA dehydrogenase/oxidase N-terminal" evidence="8">
    <location>
        <begin position="14"/>
        <end position="103"/>
    </location>
</feature>
<evidence type="ECO:0000256" key="3">
    <source>
        <dbReference type="ARBA" id="ARBA00022630"/>
    </source>
</evidence>
<dbReference type="InterPro" id="IPR036250">
    <property type="entry name" value="AcylCo_DH-like_C"/>
</dbReference>
<dbReference type="RefSeq" id="WP_109327591.1">
    <property type="nucleotide sequence ID" value="NZ_CP021354.1"/>
</dbReference>
<dbReference type="PANTHER" id="PTHR43884:SF12">
    <property type="entry name" value="ISOVALERYL-COA DEHYDROGENASE, MITOCHONDRIAL-RELATED"/>
    <property type="match status" value="1"/>
</dbReference>
<evidence type="ECO:0000313" key="10">
    <source>
        <dbReference type="Proteomes" id="UP000245711"/>
    </source>
</evidence>
<reference evidence="9 10" key="1">
    <citation type="submission" date="2017-05" db="EMBL/GenBank/DDBJ databases">
        <title>Isolation of Rhodococcus sp. S2-17 biodegrading of BP-3.</title>
        <authorList>
            <person name="Lee Y."/>
            <person name="Kim K.H."/>
            <person name="Chun B.H."/>
            <person name="Jung H.S."/>
            <person name="Jeon C.O."/>
        </authorList>
    </citation>
    <scope>NUCLEOTIDE SEQUENCE [LARGE SCALE GENOMIC DNA]</scope>
    <source>
        <strain evidence="9 10">S2-17</strain>
    </source>
</reference>
<dbReference type="EMBL" id="CP021354">
    <property type="protein sequence ID" value="AWK71376.1"/>
    <property type="molecule type" value="Genomic_DNA"/>
</dbReference>
<dbReference type="Gene3D" id="1.20.140.10">
    <property type="entry name" value="Butyryl-CoA Dehydrogenase, subunit A, domain 3"/>
    <property type="match status" value="1"/>
</dbReference>
<dbReference type="PANTHER" id="PTHR43884">
    <property type="entry name" value="ACYL-COA DEHYDROGENASE"/>
    <property type="match status" value="1"/>
</dbReference>
<dbReference type="InterPro" id="IPR046373">
    <property type="entry name" value="Acyl-CoA_Oxase/DH_mid-dom_sf"/>
</dbReference>
<keyword evidence="5" id="KW-0560">Oxidoreductase</keyword>
<evidence type="ECO:0000313" key="9">
    <source>
        <dbReference type="EMBL" id="AWK71376.1"/>
    </source>
</evidence>
<sequence length="365" mass="37590">MIGIDTLVAAAETDAVAWDESGLPTEVIDAAARAGVLGLDRAPACKGLGLSAAELGSVAERLGAVCTSLRSLLTVQGMVNAALDRWGSAEQREQWLPVLTTGELLAGFAATEAGAGTELSCVATTFDPAGSDYRVSGRKLWVTYGQVADVLLVLGQTSGGLTTALVETSSPGVTVEPVHGQLGMRGTRVAHIELDNVSIPATHVIAPPGFGLSHVTGTALDHGRYTIAWGCAGMARACLADAVAHAATRVQGTAVLSEQDAVRSMIGRGWVEVAGARALCERAAQERDAREHTALFTTVAAKYAAARAAVTLSQQGVQILGATGCAGDSRVGRFFRDAKVMQIIEGATEVAELQIGEYVLAGGVR</sequence>
<keyword evidence="10" id="KW-1185">Reference proteome</keyword>
<dbReference type="Proteomes" id="UP000245711">
    <property type="component" value="Chromosome"/>
</dbReference>
<dbReference type="Pfam" id="PF00441">
    <property type="entry name" value="Acyl-CoA_dh_1"/>
    <property type="match status" value="1"/>
</dbReference>
<evidence type="ECO:0000259" key="6">
    <source>
        <dbReference type="Pfam" id="PF00441"/>
    </source>
</evidence>
<dbReference type="Gene3D" id="2.40.110.10">
    <property type="entry name" value="Butyryl-CoA Dehydrogenase, subunit A, domain 2"/>
    <property type="match status" value="1"/>
</dbReference>